<evidence type="ECO:0000313" key="2">
    <source>
        <dbReference type="Proteomes" id="UP001196413"/>
    </source>
</evidence>
<accession>A0AAD5N3V7</accession>
<organism evidence="1 2">
    <name type="scientific">Parelaphostrongylus tenuis</name>
    <name type="common">Meningeal worm</name>
    <dbReference type="NCBI Taxonomy" id="148309"/>
    <lineage>
        <taxon>Eukaryota</taxon>
        <taxon>Metazoa</taxon>
        <taxon>Ecdysozoa</taxon>
        <taxon>Nematoda</taxon>
        <taxon>Chromadorea</taxon>
        <taxon>Rhabditida</taxon>
        <taxon>Rhabditina</taxon>
        <taxon>Rhabditomorpha</taxon>
        <taxon>Strongyloidea</taxon>
        <taxon>Metastrongylidae</taxon>
        <taxon>Parelaphostrongylus</taxon>
    </lineage>
</organism>
<dbReference type="EMBL" id="JAHQIW010003028">
    <property type="protein sequence ID" value="KAJ1357074.1"/>
    <property type="molecule type" value="Genomic_DNA"/>
</dbReference>
<sequence length="149" mass="17066">MGKMSKIICVNTQVSGELMLQLRQKSYATCTECSTDSDNNCFICHHVELLSNSVTHRHNKLALAAIANSKCHTKNELTNRQNYGKNVKWCKVITVSNRDNKMGYKAQRQHLTSSALYQRTSNERTVQRQFKKFREGDESFEGKKRSAFG</sequence>
<comment type="caution">
    <text evidence="1">The sequence shown here is derived from an EMBL/GenBank/DDBJ whole genome shotgun (WGS) entry which is preliminary data.</text>
</comment>
<reference evidence="1" key="1">
    <citation type="submission" date="2021-06" db="EMBL/GenBank/DDBJ databases">
        <title>Parelaphostrongylus tenuis whole genome reference sequence.</title>
        <authorList>
            <person name="Garwood T.J."/>
            <person name="Larsen P.A."/>
            <person name="Fountain-Jones N.M."/>
            <person name="Garbe J.R."/>
            <person name="Macchietto M.G."/>
            <person name="Kania S.A."/>
            <person name="Gerhold R.W."/>
            <person name="Richards J.E."/>
            <person name="Wolf T.M."/>
        </authorList>
    </citation>
    <scope>NUCLEOTIDE SEQUENCE</scope>
    <source>
        <strain evidence="1">MNPRO001-30</strain>
        <tissue evidence="1">Meninges</tissue>
    </source>
</reference>
<evidence type="ECO:0000313" key="1">
    <source>
        <dbReference type="EMBL" id="KAJ1357074.1"/>
    </source>
</evidence>
<gene>
    <name evidence="1" type="ORF">KIN20_015102</name>
</gene>
<name>A0AAD5N3V7_PARTN</name>
<keyword evidence="2" id="KW-1185">Reference proteome</keyword>
<protein>
    <submittedName>
        <fullName evidence="1">Uncharacterized protein</fullName>
    </submittedName>
</protein>
<dbReference type="Proteomes" id="UP001196413">
    <property type="component" value="Unassembled WGS sequence"/>
</dbReference>
<proteinExistence type="predicted"/>
<dbReference type="AlphaFoldDB" id="A0AAD5N3V7"/>